<proteinExistence type="inferred from homology"/>
<comment type="caution">
    <text evidence="3">The sequence shown here is derived from an EMBL/GenBank/DDBJ whole genome shotgun (WGS) entry which is preliminary data.</text>
</comment>
<comment type="similarity">
    <text evidence="1">Belongs to the Gram-positive plasmids replication protein type 1 family.</text>
</comment>
<evidence type="ECO:0000313" key="4">
    <source>
        <dbReference type="Proteomes" id="UP000619238"/>
    </source>
</evidence>
<name>A0ABR7QCB1_9FLAO</name>
<keyword evidence="4" id="KW-1185">Reference proteome</keyword>
<protein>
    <submittedName>
        <fullName evidence="3">Protein rep</fullName>
    </submittedName>
</protein>
<dbReference type="InterPro" id="IPR000989">
    <property type="entry name" value="Rep"/>
</dbReference>
<reference evidence="3 4" key="1">
    <citation type="submission" date="2020-07" db="EMBL/GenBank/DDBJ databases">
        <title>Description of Kordia aestuariivivens sp. nov., isolated from a tidal flat.</title>
        <authorList>
            <person name="Park S."/>
            <person name="Yoon J.-H."/>
        </authorList>
    </citation>
    <scope>NUCLEOTIDE SEQUENCE [LARGE SCALE GENOMIC DNA]</scope>
    <source>
        <strain evidence="3 4">YSTF-M3</strain>
    </source>
</reference>
<dbReference type="RefSeq" id="WP_187563016.1">
    <property type="nucleotide sequence ID" value="NZ_JACGWS010000009.1"/>
</dbReference>
<evidence type="ECO:0000256" key="1">
    <source>
        <dbReference type="ARBA" id="ARBA00008909"/>
    </source>
</evidence>
<gene>
    <name evidence="3" type="ORF">H2O64_14950</name>
</gene>
<evidence type="ECO:0000313" key="3">
    <source>
        <dbReference type="EMBL" id="MBC8755974.1"/>
    </source>
</evidence>
<evidence type="ECO:0000256" key="2">
    <source>
        <dbReference type="ARBA" id="ARBA00022705"/>
    </source>
</evidence>
<keyword evidence="2" id="KW-0235">DNA replication</keyword>
<dbReference type="Proteomes" id="UP000619238">
    <property type="component" value="Unassembled WGS sequence"/>
</dbReference>
<dbReference type="Pfam" id="PF01446">
    <property type="entry name" value="Rep_1"/>
    <property type="match status" value="1"/>
</dbReference>
<dbReference type="EMBL" id="JACGWS010000009">
    <property type="protein sequence ID" value="MBC8755974.1"/>
    <property type="molecule type" value="Genomic_DNA"/>
</dbReference>
<sequence>MKQLAKQIYTLAQSVTANESKKPQHVAIAGDGTEIIGNESLINRAQRKTISRAMILSLLDVAKGKGHMERVQSYWNAYHCYTRLIDSNNRIHANYCKTRFCTVCNSIRKADIINRYYPVLKNWENPYFVTLTVKSVKADKLNKWIFGMKKAFKKINDRCRQRHARGNGMKIIGVKSLECNFNPKNKTYNPHYHLIVPNRQTAILLKQEWLKQWNRNGKFHCSNKAQHFREIENLERDLIETIKYGSKVFTEPNPNDKKQLKKDVKIYAYALDNIYAAMKGIRLFDRFGFDLPSKETKEANIRLVEDYKLWEFAPSATDWINTDTGECLTGYSMPIDLKYLLKECIDKELH</sequence>
<organism evidence="3 4">
    <name type="scientific">Kordia aestuariivivens</name>
    <dbReference type="NCBI Taxonomy" id="2759037"/>
    <lineage>
        <taxon>Bacteria</taxon>
        <taxon>Pseudomonadati</taxon>
        <taxon>Bacteroidota</taxon>
        <taxon>Flavobacteriia</taxon>
        <taxon>Flavobacteriales</taxon>
        <taxon>Flavobacteriaceae</taxon>
        <taxon>Kordia</taxon>
    </lineage>
</organism>
<accession>A0ABR7QCB1</accession>